<keyword evidence="4" id="KW-0808">Transferase</keyword>
<feature type="domain" description="Response regulatory" evidence="9">
    <location>
        <begin position="6"/>
        <end position="122"/>
    </location>
</feature>
<evidence type="ECO:0000313" key="11">
    <source>
        <dbReference type="Proteomes" id="UP000030428"/>
    </source>
</evidence>
<name>A0A0A6PDU6_9GAMM</name>
<gene>
    <name evidence="10" type="ORF">PN36_10245</name>
</gene>
<dbReference type="Pfam" id="PF00512">
    <property type="entry name" value="HisKA"/>
    <property type="match status" value="1"/>
</dbReference>
<evidence type="ECO:0000256" key="5">
    <source>
        <dbReference type="ARBA" id="ARBA00022777"/>
    </source>
</evidence>
<dbReference type="EMBL" id="JSZA02000031">
    <property type="protein sequence ID" value="KHD08908.1"/>
    <property type="molecule type" value="Genomic_DNA"/>
</dbReference>
<dbReference type="SUPFAM" id="SSF47384">
    <property type="entry name" value="Homodimeric domain of signal transducing histidine kinase"/>
    <property type="match status" value="1"/>
</dbReference>
<dbReference type="SUPFAM" id="SSF55874">
    <property type="entry name" value="ATPase domain of HSP90 chaperone/DNA topoisomerase II/histidine kinase"/>
    <property type="match status" value="1"/>
</dbReference>
<feature type="modified residue" description="4-aspartylphosphate" evidence="6">
    <location>
        <position position="55"/>
    </location>
</feature>
<evidence type="ECO:0000256" key="7">
    <source>
        <dbReference type="SAM" id="Coils"/>
    </source>
</evidence>
<dbReference type="Pfam" id="PF00072">
    <property type="entry name" value="Response_reg"/>
    <property type="match status" value="1"/>
</dbReference>
<feature type="domain" description="Histidine kinase" evidence="8">
    <location>
        <begin position="151"/>
        <end position="364"/>
    </location>
</feature>
<keyword evidence="5 10" id="KW-0418">Kinase</keyword>
<dbReference type="Gene3D" id="3.30.565.10">
    <property type="entry name" value="Histidine kinase-like ATPase, C-terminal domain"/>
    <property type="match status" value="1"/>
</dbReference>
<dbReference type="GO" id="GO:0009927">
    <property type="term" value="F:histidine phosphotransfer kinase activity"/>
    <property type="evidence" value="ECO:0007669"/>
    <property type="project" value="TreeGrafter"/>
</dbReference>
<dbReference type="PROSITE" id="PS50110">
    <property type="entry name" value="RESPONSE_REGULATORY"/>
    <property type="match status" value="1"/>
</dbReference>
<dbReference type="Proteomes" id="UP000030428">
    <property type="component" value="Unassembled WGS sequence"/>
</dbReference>
<dbReference type="SMART" id="SM00448">
    <property type="entry name" value="REC"/>
    <property type="match status" value="1"/>
</dbReference>
<dbReference type="SUPFAM" id="SSF52172">
    <property type="entry name" value="CheY-like"/>
    <property type="match status" value="1"/>
</dbReference>
<reference evidence="10 11" key="1">
    <citation type="journal article" date="2016" name="Front. Microbiol.">
        <title>Single-Cell (Meta-)Genomics of a Dimorphic Candidatus Thiomargarita nelsonii Reveals Genomic Plasticity.</title>
        <authorList>
            <person name="Flood B.E."/>
            <person name="Fliss P."/>
            <person name="Jones D.S."/>
            <person name="Dick G.J."/>
            <person name="Jain S."/>
            <person name="Kaster A.K."/>
            <person name="Winkel M."/>
            <person name="Mussmann M."/>
            <person name="Bailey J."/>
        </authorList>
    </citation>
    <scope>NUCLEOTIDE SEQUENCE [LARGE SCALE GENOMIC DNA]</scope>
    <source>
        <strain evidence="10">Hydrate Ridge</strain>
    </source>
</reference>
<evidence type="ECO:0000256" key="2">
    <source>
        <dbReference type="ARBA" id="ARBA00012438"/>
    </source>
</evidence>
<dbReference type="EC" id="2.7.13.3" evidence="2"/>
<keyword evidence="11" id="KW-1185">Reference proteome</keyword>
<dbReference type="PANTHER" id="PTHR43047">
    <property type="entry name" value="TWO-COMPONENT HISTIDINE PROTEIN KINASE"/>
    <property type="match status" value="1"/>
</dbReference>
<evidence type="ECO:0000259" key="8">
    <source>
        <dbReference type="PROSITE" id="PS50109"/>
    </source>
</evidence>
<dbReference type="PRINTS" id="PR00344">
    <property type="entry name" value="BCTRLSENSOR"/>
</dbReference>
<dbReference type="InterPro" id="IPR004358">
    <property type="entry name" value="Sig_transdc_His_kin-like_C"/>
</dbReference>
<comment type="caution">
    <text evidence="10">The sequence shown here is derived from an EMBL/GenBank/DDBJ whole genome shotgun (WGS) entry which is preliminary data.</text>
</comment>
<dbReference type="AlphaFoldDB" id="A0A0A6PDU6"/>
<dbReference type="Gene3D" id="1.10.287.130">
    <property type="match status" value="1"/>
</dbReference>
<dbReference type="InterPro" id="IPR003661">
    <property type="entry name" value="HisK_dim/P_dom"/>
</dbReference>
<evidence type="ECO:0000313" key="10">
    <source>
        <dbReference type="EMBL" id="KHD08908.1"/>
    </source>
</evidence>
<dbReference type="SMART" id="SM00388">
    <property type="entry name" value="HisKA"/>
    <property type="match status" value="1"/>
</dbReference>
<evidence type="ECO:0000256" key="6">
    <source>
        <dbReference type="PROSITE-ProRule" id="PRU00169"/>
    </source>
</evidence>
<organism evidence="10 11">
    <name type="scientific">Candidatus Thiomargarita nelsonii</name>
    <dbReference type="NCBI Taxonomy" id="1003181"/>
    <lineage>
        <taxon>Bacteria</taxon>
        <taxon>Pseudomonadati</taxon>
        <taxon>Pseudomonadota</taxon>
        <taxon>Gammaproteobacteria</taxon>
        <taxon>Thiotrichales</taxon>
        <taxon>Thiotrichaceae</taxon>
        <taxon>Thiomargarita</taxon>
    </lineage>
</organism>
<evidence type="ECO:0000259" key="9">
    <source>
        <dbReference type="PROSITE" id="PS50110"/>
    </source>
</evidence>
<keyword evidence="3 6" id="KW-0597">Phosphoprotein</keyword>
<feature type="coiled-coil region" evidence="7">
    <location>
        <begin position="117"/>
        <end position="148"/>
    </location>
</feature>
<dbReference type="InterPro" id="IPR011006">
    <property type="entry name" value="CheY-like_superfamily"/>
</dbReference>
<dbReference type="InterPro" id="IPR036890">
    <property type="entry name" value="HATPase_C_sf"/>
</dbReference>
<dbReference type="Gene3D" id="3.40.50.2300">
    <property type="match status" value="1"/>
</dbReference>
<dbReference type="CDD" id="cd19920">
    <property type="entry name" value="REC_PA4781-like"/>
    <property type="match status" value="1"/>
</dbReference>
<dbReference type="CDD" id="cd00082">
    <property type="entry name" value="HisKA"/>
    <property type="match status" value="1"/>
</dbReference>
<accession>A0A0A6PDU6</accession>
<dbReference type="InterPro" id="IPR036097">
    <property type="entry name" value="HisK_dim/P_sf"/>
</dbReference>
<keyword evidence="7" id="KW-0175">Coiled coil</keyword>
<comment type="catalytic activity">
    <reaction evidence="1">
        <text>ATP + protein L-histidine = ADP + protein N-phospho-L-histidine.</text>
        <dbReference type="EC" id="2.7.13.3"/>
    </reaction>
</comment>
<dbReference type="PROSITE" id="PS50109">
    <property type="entry name" value="HIS_KIN"/>
    <property type="match status" value="1"/>
</dbReference>
<dbReference type="Pfam" id="PF02518">
    <property type="entry name" value="HATPase_c"/>
    <property type="match status" value="1"/>
</dbReference>
<proteinExistence type="predicted"/>
<dbReference type="InterPro" id="IPR001789">
    <property type="entry name" value="Sig_transdc_resp-reg_receiver"/>
</dbReference>
<dbReference type="GO" id="GO:0000155">
    <property type="term" value="F:phosphorelay sensor kinase activity"/>
    <property type="evidence" value="ECO:0007669"/>
    <property type="project" value="InterPro"/>
</dbReference>
<dbReference type="PANTHER" id="PTHR43047:SF72">
    <property type="entry name" value="OSMOSENSING HISTIDINE PROTEIN KINASE SLN1"/>
    <property type="match status" value="1"/>
</dbReference>
<evidence type="ECO:0000256" key="3">
    <source>
        <dbReference type="ARBA" id="ARBA00022553"/>
    </source>
</evidence>
<evidence type="ECO:0000256" key="4">
    <source>
        <dbReference type="ARBA" id="ARBA00022679"/>
    </source>
</evidence>
<dbReference type="SMART" id="SM00387">
    <property type="entry name" value="HATPase_c"/>
    <property type="match status" value="1"/>
</dbReference>
<protein>
    <recommendedName>
        <fullName evidence="2">histidine kinase</fullName>
        <ecNumber evidence="2">2.7.13.3</ecNumber>
    </recommendedName>
</protein>
<dbReference type="InterPro" id="IPR003594">
    <property type="entry name" value="HATPase_dom"/>
</dbReference>
<evidence type="ECO:0000256" key="1">
    <source>
        <dbReference type="ARBA" id="ARBA00000085"/>
    </source>
</evidence>
<sequence length="364" mass="40832">MSHSGMLLIVDDKATNLKMLFTYLRSLNFKVLVAQNGSEVLIRVDRVQPDIILLDVMMPTMDGFETCSRLKANEKTRDIPVIFMTARTETVDKVKGFELGAVDYIAKPVQQEEVLARINAHLKLRKLQTELENKNIELQQQNDELEAFGHTVAHDLKNPLTSINGYLDYILEDFSPELDSEVLEVLQNVKKSGSKMVNIIDALLLLASSRHLDVAMAPLNMGKIVSHVQQRLSYMMRQYEANIIMPSDWLIARGYAPWIEEVWTNYISNGLKYGGSPPLLKLGVSPDANGYIRFWVHDNGQGLTPEQQSRLFVPFSRIGQSRVEGHGLGLSIVQRIVEKSGGQVGVESQVGQGSTFYFTLPANV</sequence>
<dbReference type="GO" id="GO:0005886">
    <property type="term" value="C:plasma membrane"/>
    <property type="evidence" value="ECO:0007669"/>
    <property type="project" value="TreeGrafter"/>
</dbReference>
<dbReference type="InterPro" id="IPR005467">
    <property type="entry name" value="His_kinase_dom"/>
</dbReference>